<keyword evidence="10" id="KW-0804">Transcription</keyword>
<evidence type="ECO:0000256" key="11">
    <source>
        <dbReference type="ARBA" id="ARBA00023204"/>
    </source>
</evidence>
<reference evidence="13 14" key="1">
    <citation type="journal article" date="2007" name="PLoS ONE">
        <title>Analysis of the neurotoxin complex genes in Clostridium botulinum A1-A4 and B1 strains: BoNT/A3, /Ba4 and /B1 clusters are located within plasmids.</title>
        <authorList>
            <person name="Smith T.J."/>
            <person name="Hill K.K."/>
            <person name="Foley B.T."/>
            <person name="Detter J.C."/>
            <person name="Munk A.C."/>
            <person name="Bruce D.C."/>
            <person name="Doggett N.A."/>
            <person name="Smith L.A."/>
            <person name="Marks J.D."/>
            <person name="Xie G."/>
            <person name="Brettin T.S."/>
        </authorList>
    </citation>
    <scope>NUCLEOTIDE SEQUENCE [LARGE SCALE GENOMIC DNA]</scope>
    <source>
        <strain evidence="14">Okra / Type B1</strain>
    </source>
</reference>
<dbReference type="PROSITE" id="PS01124">
    <property type="entry name" value="HTH_ARAC_FAMILY_2"/>
    <property type="match status" value="1"/>
</dbReference>
<evidence type="ECO:0000256" key="4">
    <source>
        <dbReference type="ARBA" id="ARBA00022723"/>
    </source>
</evidence>
<keyword evidence="7" id="KW-0805">Transcription regulation</keyword>
<keyword evidence="9" id="KW-0010">Activator</keyword>
<dbReference type="InterPro" id="IPR004026">
    <property type="entry name" value="Ada_DNA_repair_Zn-bd"/>
</dbReference>
<dbReference type="GO" id="GO:0043565">
    <property type="term" value="F:sequence-specific DNA binding"/>
    <property type="evidence" value="ECO:0007669"/>
    <property type="project" value="InterPro"/>
</dbReference>
<dbReference type="SUPFAM" id="SSF57884">
    <property type="entry name" value="Ada DNA repair protein, N-terminal domain (N-Ada 10)"/>
    <property type="match status" value="1"/>
</dbReference>
<dbReference type="GO" id="GO:0008270">
    <property type="term" value="F:zinc ion binding"/>
    <property type="evidence" value="ECO:0007669"/>
    <property type="project" value="InterPro"/>
</dbReference>
<evidence type="ECO:0000259" key="12">
    <source>
        <dbReference type="PROSITE" id="PS01124"/>
    </source>
</evidence>
<keyword evidence="8" id="KW-0238">DNA-binding</keyword>
<dbReference type="Proteomes" id="UP000008541">
    <property type="component" value="Chromosome"/>
</dbReference>
<dbReference type="PRINTS" id="PR00032">
    <property type="entry name" value="HTHARAC"/>
</dbReference>
<dbReference type="GO" id="GO:0003700">
    <property type="term" value="F:DNA-binding transcription factor activity"/>
    <property type="evidence" value="ECO:0007669"/>
    <property type="project" value="InterPro"/>
</dbReference>
<protein>
    <submittedName>
        <fullName evidence="13">Methylphosphotriester-DNA alkyltransferase</fullName>
        <ecNumber evidence="13">2.1.1.-</ecNumber>
    </submittedName>
</protein>
<feature type="domain" description="HTH araC/xylS-type" evidence="12">
    <location>
        <begin position="81"/>
        <end position="179"/>
    </location>
</feature>
<dbReference type="Pfam" id="PF12833">
    <property type="entry name" value="HTH_18"/>
    <property type="match status" value="1"/>
</dbReference>
<dbReference type="FunFam" id="3.40.10.10:FF:000001">
    <property type="entry name" value="DNA-3-methyladenine glycosylase 2"/>
    <property type="match status" value="1"/>
</dbReference>
<dbReference type="AlphaFoldDB" id="B1IDQ1"/>
<dbReference type="PANTHER" id="PTHR43280">
    <property type="entry name" value="ARAC-FAMILY TRANSCRIPTIONAL REGULATOR"/>
    <property type="match status" value="1"/>
</dbReference>
<sequence>MIEEEMWKAVSENDVAYDGIFFYAVKSTGIYCRPSCKSKRPKRENVRFFDTADQARAAGFRPCKRCRSDLLDYQPIKEIAEKAKRLLDDYFQKNQELNQELRHLGISQRRMVEIFKDEYGVTLSEYVGNLRLTEAKRLLSDTNDEIVNIAYSVGFSGLSSFYRFFKTGTGLSPAAYRKEHRQ</sequence>
<dbReference type="PANTHER" id="PTHR43280:SF2">
    <property type="entry name" value="HTH-TYPE TRANSCRIPTIONAL REGULATOR EXSA"/>
    <property type="match status" value="1"/>
</dbReference>
<dbReference type="EC" id="2.1.1.-" evidence="13"/>
<dbReference type="Pfam" id="PF02805">
    <property type="entry name" value="Ada_Zn_binding"/>
    <property type="match status" value="1"/>
</dbReference>
<evidence type="ECO:0000313" key="13">
    <source>
        <dbReference type="EMBL" id="ACA43392.1"/>
    </source>
</evidence>
<evidence type="ECO:0000256" key="3">
    <source>
        <dbReference type="ARBA" id="ARBA00022679"/>
    </source>
</evidence>
<evidence type="ECO:0000256" key="8">
    <source>
        <dbReference type="ARBA" id="ARBA00023125"/>
    </source>
</evidence>
<keyword evidence="5" id="KW-0227">DNA damage</keyword>
<evidence type="ECO:0000256" key="9">
    <source>
        <dbReference type="ARBA" id="ARBA00023159"/>
    </source>
</evidence>
<dbReference type="SMART" id="SM00342">
    <property type="entry name" value="HTH_ARAC"/>
    <property type="match status" value="1"/>
</dbReference>
<keyword evidence="6" id="KW-0862">Zinc</keyword>
<evidence type="ECO:0000256" key="2">
    <source>
        <dbReference type="ARBA" id="ARBA00022603"/>
    </source>
</evidence>
<dbReference type="InterPro" id="IPR020449">
    <property type="entry name" value="Tscrpt_reg_AraC-type_HTH"/>
</dbReference>
<dbReference type="GO" id="GO:0008168">
    <property type="term" value="F:methyltransferase activity"/>
    <property type="evidence" value="ECO:0007669"/>
    <property type="project" value="UniProtKB-KW"/>
</dbReference>
<dbReference type="KEGG" id="cbb:CLD_0121"/>
<evidence type="ECO:0000256" key="7">
    <source>
        <dbReference type="ARBA" id="ARBA00023015"/>
    </source>
</evidence>
<comment type="cofactor">
    <cofactor evidence="1">
        <name>Zn(2+)</name>
        <dbReference type="ChEBI" id="CHEBI:29105"/>
    </cofactor>
</comment>
<keyword evidence="2 13" id="KW-0489">Methyltransferase</keyword>
<dbReference type="EMBL" id="CP000939">
    <property type="protein sequence ID" value="ACA43392.1"/>
    <property type="molecule type" value="Genomic_DNA"/>
</dbReference>
<dbReference type="InterPro" id="IPR018062">
    <property type="entry name" value="HTH_AraC-typ_CS"/>
</dbReference>
<dbReference type="InterPro" id="IPR018060">
    <property type="entry name" value="HTH_AraC"/>
</dbReference>
<evidence type="ECO:0000256" key="1">
    <source>
        <dbReference type="ARBA" id="ARBA00001947"/>
    </source>
</evidence>
<evidence type="ECO:0000256" key="10">
    <source>
        <dbReference type="ARBA" id="ARBA00023163"/>
    </source>
</evidence>
<organism evidence="13 14">
    <name type="scientific">Clostridium botulinum (strain Okra / Type B1)</name>
    <dbReference type="NCBI Taxonomy" id="498213"/>
    <lineage>
        <taxon>Bacteria</taxon>
        <taxon>Bacillati</taxon>
        <taxon>Bacillota</taxon>
        <taxon>Clostridia</taxon>
        <taxon>Eubacteriales</taxon>
        <taxon>Clostridiaceae</taxon>
        <taxon>Clostridium</taxon>
    </lineage>
</organism>
<dbReference type="Gene3D" id="1.10.10.60">
    <property type="entry name" value="Homeodomain-like"/>
    <property type="match status" value="1"/>
</dbReference>
<dbReference type="GO" id="GO:0032259">
    <property type="term" value="P:methylation"/>
    <property type="evidence" value="ECO:0007669"/>
    <property type="project" value="UniProtKB-KW"/>
</dbReference>
<evidence type="ECO:0000256" key="5">
    <source>
        <dbReference type="ARBA" id="ARBA00022763"/>
    </source>
</evidence>
<dbReference type="InterPro" id="IPR016220">
    <property type="entry name" value="Me-P-triester_DNA_alkyl-Trfase"/>
</dbReference>
<dbReference type="PROSITE" id="PS00041">
    <property type="entry name" value="HTH_ARAC_FAMILY_1"/>
    <property type="match status" value="1"/>
</dbReference>
<name>B1IDQ1_CLOBK</name>
<dbReference type="InterPro" id="IPR035451">
    <property type="entry name" value="Ada-like_dom_sf"/>
</dbReference>
<evidence type="ECO:0000313" key="14">
    <source>
        <dbReference type="Proteomes" id="UP000008541"/>
    </source>
</evidence>
<dbReference type="InterPro" id="IPR009057">
    <property type="entry name" value="Homeodomain-like_sf"/>
</dbReference>
<keyword evidence="11" id="KW-0234">DNA repair</keyword>
<keyword evidence="4" id="KW-0479">Metal-binding</keyword>
<dbReference type="HOGENOM" id="CLU_000445_81_3_9"/>
<accession>B1IDQ1</accession>
<dbReference type="PIRSF" id="PIRSF000408">
    <property type="entry name" value="Alkyltransferas_AdaA"/>
    <property type="match status" value="1"/>
</dbReference>
<gene>
    <name evidence="13" type="ordered locus">CLD_0121</name>
</gene>
<evidence type="ECO:0000256" key="6">
    <source>
        <dbReference type="ARBA" id="ARBA00022833"/>
    </source>
</evidence>
<dbReference type="RefSeq" id="WP_003399356.1">
    <property type="nucleotide sequence ID" value="NC_010516.1"/>
</dbReference>
<dbReference type="GO" id="GO:0006307">
    <property type="term" value="P:DNA alkylation repair"/>
    <property type="evidence" value="ECO:0007669"/>
    <property type="project" value="UniProtKB-ARBA"/>
</dbReference>
<dbReference type="SUPFAM" id="SSF46689">
    <property type="entry name" value="Homeodomain-like"/>
    <property type="match status" value="1"/>
</dbReference>
<dbReference type="Gene3D" id="3.40.10.10">
    <property type="entry name" value="DNA Methylphosphotriester Repair Domain"/>
    <property type="match status" value="1"/>
</dbReference>
<proteinExistence type="predicted"/>
<keyword evidence="3 13" id="KW-0808">Transferase</keyword>